<comment type="caution">
    <text evidence="11">The sequence shown here is derived from an EMBL/GenBank/DDBJ whole genome shotgun (WGS) entry which is preliminary data.</text>
</comment>
<evidence type="ECO:0000313" key="11">
    <source>
        <dbReference type="EMBL" id="OUR78165.1"/>
    </source>
</evidence>
<sequence length="522" mass="57250">MKLSIKWRIILGVAITSIISTIIAVTVITEIEKERINQKIITDSKTIISITGTTVATALDFSDLNFAHNALKSLKANPNIREVVVYYGNKKPFSWYQWNGDVNEKLRLGSAGNFPASMPVIPKETQITIQHNTLNIFEPILSQEQEVLGYIYLKLDLSEVSDAIAYLYKITFFICLCIAILSIGLALMIQKTITLPIKQIVIALQGIAQGEGDLSQRLCANSKDELGELAHWFNIFIEKIQILVIQFRESSDQLSLSSSELKESSQVTNEAVIKQNTELELVASAIHQMSTTVHEVEINISSSANDIEEADNQANLGNIVVFETMKSISILADDIDAASTVIMKVQKNSDNIGTVLDVIKGIAEQTNLLALNAAIEAARAGEMGRGFAVVADEVRSLASRTQQSTTEIHEMIDSLQKGVSEAVQHMNKGRSQARSSVIKAEQASLSLTAIMQAVSTIKDTSRQITSASTLQTHVTEEISRNIINISQFAANTSEDSKEMFGKSLQLNSLSSNMLTLIAQFKV</sequence>
<accession>A0A1Y5EB52</accession>
<keyword evidence="4 8" id="KW-0472">Membrane</keyword>
<dbReference type="PRINTS" id="PR00260">
    <property type="entry name" value="CHEMTRNSDUCR"/>
</dbReference>
<dbReference type="GO" id="GO:0007165">
    <property type="term" value="P:signal transduction"/>
    <property type="evidence" value="ECO:0007669"/>
    <property type="project" value="UniProtKB-KW"/>
</dbReference>
<evidence type="ECO:0000256" key="2">
    <source>
        <dbReference type="ARBA" id="ARBA00022692"/>
    </source>
</evidence>
<feature type="domain" description="HAMP" evidence="10">
    <location>
        <begin position="191"/>
        <end position="245"/>
    </location>
</feature>
<dbReference type="InterPro" id="IPR004090">
    <property type="entry name" value="Chemotax_Me-accpt_rcpt"/>
</dbReference>
<proteinExistence type="inferred from homology"/>
<keyword evidence="2 8" id="KW-0812">Transmembrane</keyword>
<evidence type="ECO:0000256" key="3">
    <source>
        <dbReference type="ARBA" id="ARBA00022989"/>
    </source>
</evidence>
<dbReference type="GO" id="GO:0004888">
    <property type="term" value="F:transmembrane signaling receptor activity"/>
    <property type="evidence" value="ECO:0007669"/>
    <property type="project" value="InterPro"/>
</dbReference>
<dbReference type="FunFam" id="1.10.287.950:FF:000001">
    <property type="entry name" value="Methyl-accepting chemotaxis sensory transducer"/>
    <property type="match status" value="1"/>
</dbReference>
<feature type="domain" description="Methyl-accepting transducer" evidence="9">
    <location>
        <begin position="250"/>
        <end position="486"/>
    </location>
</feature>
<evidence type="ECO:0000259" key="10">
    <source>
        <dbReference type="PROSITE" id="PS50885"/>
    </source>
</evidence>
<evidence type="ECO:0000313" key="12">
    <source>
        <dbReference type="Proteomes" id="UP000243053"/>
    </source>
</evidence>
<dbReference type="GO" id="GO:0006935">
    <property type="term" value="P:chemotaxis"/>
    <property type="evidence" value="ECO:0007669"/>
    <property type="project" value="InterPro"/>
</dbReference>
<dbReference type="Pfam" id="PF00015">
    <property type="entry name" value="MCPsignal"/>
    <property type="match status" value="1"/>
</dbReference>
<evidence type="ECO:0000256" key="4">
    <source>
        <dbReference type="ARBA" id="ARBA00023136"/>
    </source>
</evidence>
<comment type="subcellular location">
    <subcellularLocation>
        <location evidence="1">Membrane</location>
        <topology evidence="1">Multi-pass membrane protein</topology>
    </subcellularLocation>
</comment>
<dbReference type="Pfam" id="PF17152">
    <property type="entry name" value="CHASE8"/>
    <property type="match status" value="1"/>
</dbReference>
<dbReference type="InterPro" id="IPR004089">
    <property type="entry name" value="MCPsignal_dom"/>
</dbReference>
<comment type="similarity">
    <text evidence="6">Belongs to the methyl-accepting chemotaxis (MCP) protein family.</text>
</comment>
<dbReference type="CDD" id="cd06225">
    <property type="entry name" value="HAMP"/>
    <property type="match status" value="1"/>
</dbReference>
<evidence type="ECO:0000256" key="1">
    <source>
        <dbReference type="ARBA" id="ARBA00004141"/>
    </source>
</evidence>
<dbReference type="PANTHER" id="PTHR32089:SF119">
    <property type="entry name" value="METHYL-ACCEPTING CHEMOTAXIS PROTEIN CTPL"/>
    <property type="match status" value="1"/>
</dbReference>
<evidence type="ECO:0000256" key="7">
    <source>
        <dbReference type="PROSITE-ProRule" id="PRU00284"/>
    </source>
</evidence>
<dbReference type="GO" id="GO:0016020">
    <property type="term" value="C:membrane"/>
    <property type="evidence" value="ECO:0007669"/>
    <property type="project" value="UniProtKB-SubCell"/>
</dbReference>
<dbReference type="PANTHER" id="PTHR32089">
    <property type="entry name" value="METHYL-ACCEPTING CHEMOTAXIS PROTEIN MCPB"/>
    <property type="match status" value="1"/>
</dbReference>
<dbReference type="SMART" id="SM00283">
    <property type="entry name" value="MA"/>
    <property type="match status" value="1"/>
</dbReference>
<dbReference type="InterPro" id="IPR033417">
    <property type="entry name" value="CHASE8"/>
</dbReference>
<evidence type="ECO:0008006" key="13">
    <source>
        <dbReference type="Google" id="ProtNLM"/>
    </source>
</evidence>
<dbReference type="Gene3D" id="1.10.287.950">
    <property type="entry name" value="Methyl-accepting chemotaxis protein"/>
    <property type="match status" value="1"/>
</dbReference>
<dbReference type="InterPro" id="IPR003660">
    <property type="entry name" value="HAMP_dom"/>
</dbReference>
<reference evidence="12" key="1">
    <citation type="journal article" date="2017" name="Proc. Natl. Acad. Sci. U.S.A.">
        <title>Simulation of Deepwater Horizon oil plume reveals substrate specialization within a complex community of hydrocarbon degraders.</title>
        <authorList>
            <person name="Hu P."/>
            <person name="Dubinsky E.A."/>
            <person name="Probst A.J."/>
            <person name="Wang J."/>
            <person name="Sieber C.M.K."/>
            <person name="Tom L.M."/>
            <person name="Gardinali P."/>
            <person name="Banfield J.F."/>
            <person name="Atlas R.M."/>
            <person name="Andersen G.L."/>
        </authorList>
    </citation>
    <scope>NUCLEOTIDE SEQUENCE [LARGE SCALE GENOMIC DNA]</scope>
</reference>
<dbReference type="PROSITE" id="PS50885">
    <property type="entry name" value="HAMP"/>
    <property type="match status" value="1"/>
</dbReference>
<keyword evidence="3 8" id="KW-1133">Transmembrane helix</keyword>
<keyword evidence="5 7" id="KW-0807">Transducer</keyword>
<organism evidence="11 12">
    <name type="scientific">Colwellia psychrerythraea</name>
    <name type="common">Vibrio psychroerythus</name>
    <dbReference type="NCBI Taxonomy" id="28229"/>
    <lineage>
        <taxon>Bacteria</taxon>
        <taxon>Pseudomonadati</taxon>
        <taxon>Pseudomonadota</taxon>
        <taxon>Gammaproteobacteria</taxon>
        <taxon>Alteromonadales</taxon>
        <taxon>Colwelliaceae</taxon>
        <taxon>Colwellia</taxon>
    </lineage>
</organism>
<gene>
    <name evidence="11" type="ORF">A9Q75_13970</name>
</gene>
<protein>
    <recommendedName>
        <fullName evidence="13">Methyl-accepting chemotaxis protein</fullName>
    </recommendedName>
</protein>
<dbReference type="SUPFAM" id="SSF58104">
    <property type="entry name" value="Methyl-accepting chemotaxis protein (MCP) signaling domain"/>
    <property type="match status" value="1"/>
</dbReference>
<evidence type="ECO:0000256" key="5">
    <source>
        <dbReference type="ARBA" id="ARBA00023224"/>
    </source>
</evidence>
<dbReference type="Pfam" id="PF00672">
    <property type="entry name" value="HAMP"/>
    <property type="match status" value="1"/>
</dbReference>
<evidence type="ECO:0000256" key="6">
    <source>
        <dbReference type="ARBA" id="ARBA00029447"/>
    </source>
</evidence>
<dbReference type="SMART" id="SM00304">
    <property type="entry name" value="HAMP"/>
    <property type="match status" value="1"/>
</dbReference>
<dbReference type="Proteomes" id="UP000243053">
    <property type="component" value="Unassembled WGS sequence"/>
</dbReference>
<feature type="transmembrane region" description="Helical" evidence="8">
    <location>
        <begin position="166"/>
        <end position="189"/>
    </location>
</feature>
<name>A0A1Y5EB52_COLPS</name>
<dbReference type="EMBL" id="MAAF01000083">
    <property type="protein sequence ID" value="OUR78165.1"/>
    <property type="molecule type" value="Genomic_DNA"/>
</dbReference>
<dbReference type="PROSITE" id="PS50111">
    <property type="entry name" value="CHEMOTAXIS_TRANSDUC_2"/>
    <property type="match status" value="1"/>
</dbReference>
<evidence type="ECO:0000259" key="9">
    <source>
        <dbReference type="PROSITE" id="PS50111"/>
    </source>
</evidence>
<dbReference type="CDD" id="cd11386">
    <property type="entry name" value="MCP_signal"/>
    <property type="match status" value="1"/>
</dbReference>
<dbReference type="AlphaFoldDB" id="A0A1Y5EB52"/>
<evidence type="ECO:0000256" key="8">
    <source>
        <dbReference type="SAM" id="Phobius"/>
    </source>
</evidence>
<feature type="transmembrane region" description="Helical" evidence="8">
    <location>
        <begin position="7"/>
        <end position="28"/>
    </location>
</feature>